<protein>
    <submittedName>
        <fullName evidence="1">Uncharacterized protein</fullName>
    </submittedName>
</protein>
<dbReference type="EMBL" id="PQFF01000184">
    <property type="protein sequence ID" value="RHZ76549.1"/>
    <property type="molecule type" value="Genomic_DNA"/>
</dbReference>
<evidence type="ECO:0000313" key="1">
    <source>
        <dbReference type="EMBL" id="RHZ76549.1"/>
    </source>
</evidence>
<sequence length="98" mass="11873">MPPSLVNDRTLLKYIGTPSKIRRPYFLKISKYLYGSELDIYYPQYSFSIEVQGEPHEKYIEFFTEMIPIILSNSKYGYVWYYEDQYTVISEHLENWPH</sequence>
<dbReference type="Proteomes" id="UP000266861">
    <property type="component" value="Unassembled WGS sequence"/>
</dbReference>
<name>A0A397IKM1_9GLOM</name>
<keyword evidence="2" id="KW-1185">Reference proteome</keyword>
<reference evidence="1 2" key="1">
    <citation type="submission" date="2018-08" db="EMBL/GenBank/DDBJ databases">
        <title>Genome and evolution of the arbuscular mycorrhizal fungus Diversispora epigaea (formerly Glomus versiforme) and its bacterial endosymbionts.</title>
        <authorList>
            <person name="Sun X."/>
            <person name="Fei Z."/>
            <person name="Harrison M."/>
        </authorList>
    </citation>
    <scope>NUCLEOTIDE SEQUENCE [LARGE SCALE GENOMIC DNA]</scope>
    <source>
        <strain evidence="1 2">IT104</strain>
    </source>
</reference>
<comment type="caution">
    <text evidence="1">The sequence shown here is derived from an EMBL/GenBank/DDBJ whole genome shotgun (WGS) entry which is preliminary data.</text>
</comment>
<accession>A0A397IKM1</accession>
<evidence type="ECO:0000313" key="2">
    <source>
        <dbReference type="Proteomes" id="UP000266861"/>
    </source>
</evidence>
<gene>
    <name evidence="1" type="ORF">Glove_196g6</name>
</gene>
<organism evidence="1 2">
    <name type="scientific">Diversispora epigaea</name>
    <dbReference type="NCBI Taxonomy" id="1348612"/>
    <lineage>
        <taxon>Eukaryota</taxon>
        <taxon>Fungi</taxon>
        <taxon>Fungi incertae sedis</taxon>
        <taxon>Mucoromycota</taxon>
        <taxon>Glomeromycotina</taxon>
        <taxon>Glomeromycetes</taxon>
        <taxon>Diversisporales</taxon>
        <taxon>Diversisporaceae</taxon>
        <taxon>Diversispora</taxon>
    </lineage>
</organism>
<dbReference type="AlphaFoldDB" id="A0A397IKM1"/>
<proteinExistence type="predicted"/>